<dbReference type="Gene3D" id="3.40.20.10">
    <property type="entry name" value="Severin"/>
    <property type="match status" value="6"/>
</dbReference>
<dbReference type="InterPro" id="IPR007122">
    <property type="entry name" value="Villin/Gelsolin"/>
</dbReference>
<dbReference type="Pfam" id="PF00626">
    <property type="entry name" value="Gelsolin"/>
    <property type="match status" value="3"/>
</dbReference>
<evidence type="ECO:0000313" key="5">
    <source>
        <dbReference type="Proteomes" id="UP001527925"/>
    </source>
</evidence>
<dbReference type="InterPro" id="IPR007123">
    <property type="entry name" value="Gelsolin-like_dom"/>
</dbReference>
<protein>
    <recommendedName>
        <fullName evidence="3">Gelsolin-like domain-containing protein</fullName>
    </recommendedName>
</protein>
<evidence type="ECO:0000313" key="4">
    <source>
        <dbReference type="EMBL" id="KAL2914539.1"/>
    </source>
</evidence>
<dbReference type="Proteomes" id="UP001527925">
    <property type="component" value="Unassembled WGS sequence"/>
</dbReference>
<organism evidence="4 5">
    <name type="scientific">Polyrhizophydium stewartii</name>
    <dbReference type="NCBI Taxonomy" id="2732419"/>
    <lineage>
        <taxon>Eukaryota</taxon>
        <taxon>Fungi</taxon>
        <taxon>Fungi incertae sedis</taxon>
        <taxon>Chytridiomycota</taxon>
        <taxon>Chytridiomycota incertae sedis</taxon>
        <taxon>Chytridiomycetes</taxon>
        <taxon>Rhizophydiales</taxon>
        <taxon>Rhizophydiales incertae sedis</taxon>
        <taxon>Polyrhizophydium</taxon>
    </lineage>
</organism>
<dbReference type="PRINTS" id="PR00597">
    <property type="entry name" value="GELSOLIN"/>
</dbReference>
<reference evidence="4 5" key="1">
    <citation type="submission" date="2023-09" db="EMBL/GenBank/DDBJ databases">
        <title>Pangenome analysis of Batrachochytrium dendrobatidis and related Chytrids.</title>
        <authorList>
            <person name="Yacoub M.N."/>
            <person name="Stajich J.E."/>
            <person name="James T.Y."/>
        </authorList>
    </citation>
    <scope>NUCLEOTIDE SEQUENCE [LARGE SCALE GENOMIC DNA]</scope>
    <source>
        <strain evidence="4 5">JEL0888</strain>
    </source>
</reference>
<comment type="caution">
    <text evidence="4">The sequence shown here is derived from an EMBL/GenBank/DDBJ whole genome shotgun (WGS) entry which is preliminary data.</text>
</comment>
<feature type="region of interest" description="Disordered" evidence="2">
    <location>
        <begin position="398"/>
        <end position="475"/>
    </location>
</feature>
<gene>
    <name evidence="4" type="ORF">HK105_205890</name>
</gene>
<feature type="domain" description="Gelsolin-like" evidence="3">
    <location>
        <begin position="511"/>
        <end position="590"/>
    </location>
</feature>
<dbReference type="PANTHER" id="PTHR11977:SF51">
    <property type="entry name" value="PROTEIN FLIGHTLESS-1 HOMOLOG"/>
    <property type="match status" value="1"/>
</dbReference>
<sequence>MQDPSQTSNNQLADTVLLLRTRTKLTRLRSTSQAKRSRPMSMPPNALCGDFHFAQGCDAGMQSGIEPGYSLAQAFDIDQTVAQAPGNGGSRHANGLELATSSALLGKAPAGPLTADVNGSVIPDRIVEPLRGDALESWKLKVDEQTNRLKREAHLRSMLSLASAINSTLGIGGASPTTPTSASPAAAALSAAPGAGAGAGVVSLSAGTAMGVGMGMGMGLGGGIGSLHASRFAPHPPLPNLGRSAPAAAVGGLARPLVQSPSSSAGSPTSTSVPVVEGDFISTGSLLWNPVNSLIRSISSLFLGTSALAPLSPVLTPTAQQRALHNRNQKHRKRQVLQSAEFYGVDFGPPPSMPEEDDVFVARRSLATLEQAQQEEKLRKEQGSVFISAINSMITSRAFGGSMSPLPERRPGDDDDDEGAPARDSFAIRHQGDASARSSVRDPARVSVHALDPVAPLKPDDPLSQSSGAKWVHPAQQHAQQLDYSDVFPSHVGHEPGISVFRIEALSPAIISPLEHGKFCVADCYIVLSARASATGGDNLEHHIYTWIGGDAEMDKKFCAAMFSVGLRNWIGAACRIEREAEGEESEEFLSLFRNEIDYEDISQATESGLFMAEQKRYPLRLYRMHGKADFRMCMVQPAYWSLASDGVFLLDWGLEIFQWNGSKSSQQHRVKCRMICERINKLERVGRAHVVEVDEWDEPPRLWEILGGERTREDAEAEGQKPNEDDPESVLERHFSQLSRAPPTLYRAFPKMAPELESHIVAVGKLKRSVLFSDGCYILDAGVELFLWIGKNAWPQLRSMATELLAKVVSSQKRPKWVGLNRCIDEHEPEIFKLSFGDWDGAKLDSVNWREVMLSGGKGDLAGAPAGVAAAKTPAGPNGKPGAAATASKIRVDVKALYAPPPNLDFNSLLIEDTIEHANKLLQAFTCFVYNRGRFVQLPEGERGLFFTNDAYVFLCVYRVEAREQLADKLAARRMSTPRRGSNRPSHSKRPSVASSGNGESIVSRHSQGSAFDRLRGADGDADGDAGGSSAAGSAVGSAVDSSNNVGGSSGNPDAESESDVFDDDYYEDDEAARSATASAPAAVLECVVYFWQGRHASRLAYSTFKLKTQHEMEHLVEQMYHSPVRVVHLEQGKEPIALLSHLDNMCVLRSGSRTDWLMRMEAKAAAAASGGSDSAAGALLRTSVQGAGKSPCAMFHIRSDLRYKTTRAIQVTAAAASLVSRDSFFVQSLDPARARHYLWIGKGVSKDEARRARMVADMLLSFDSQYDVTVRSDAARDSVLGDDIDRRSVYERDGVESIAGDRRASVAESVASAVQPRLAGGLGATALYDVIAEKLEPQAFWALIPGGRGVYAAGSESHTNRPPRFLRCSCSQGYFLVEEINFFSQIDCTPDTCVILDPGAPHTMFVWTGAEASDVVCKLTRKSVEVWLDHLDDGRVAVFDGGRQVQTASSAESLQAAVRAALHAAAAPLSRHASLGRQRLAHGPTIKSRINHIVNPPSHTATTRDDVWWVYQGSEPIEFRAFFHGWDESTNAIDPGNLFLREQRQNRIARNATPAPNGHASAGAAPA</sequence>
<feature type="region of interest" description="Disordered" evidence="2">
    <location>
        <begin position="974"/>
        <end position="1062"/>
    </location>
</feature>
<feature type="region of interest" description="Disordered" evidence="2">
    <location>
        <begin position="711"/>
        <end position="732"/>
    </location>
</feature>
<dbReference type="SMART" id="SM00262">
    <property type="entry name" value="GEL"/>
    <property type="match status" value="4"/>
</dbReference>
<feature type="domain" description="Gelsolin-like" evidence="3">
    <location>
        <begin position="639"/>
        <end position="704"/>
    </location>
</feature>
<feature type="domain" description="Gelsolin-like" evidence="3">
    <location>
        <begin position="762"/>
        <end position="833"/>
    </location>
</feature>
<evidence type="ECO:0000259" key="3">
    <source>
        <dbReference type="Pfam" id="PF00626"/>
    </source>
</evidence>
<evidence type="ECO:0000256" key="1">
    <source>
        <dbReference type="ARBA" id="ARBA00022737"/>
    </source>
</evidence>
<dbReference type="EMBL" id="JADGIZ020000032">
    <property type="protein sequence ID" value="KAL2914539.1"/>
    <property type="molecule type" value="Genomic_DNA"/>
</dbReference>
<dbReference type="InterPro" id="IPR029006">
    <property type="entry name" value="ADF-H/Gelsolin-like_dom_sf"/>
</dbReference>
<feature type="compositionally biased region" description="Low complexity" evidence="2">
    <location>
        <begin position="1029"/>
        <end position="1048"/>
    </location>
</feature>
<proteinExistence type="predicted"/>
<accession>A0ABR4N4Z9</accession>
<feature type="compositionally biased region" description="Polar residues" evidence="2">
    <location>
        <begin position="994"/>
        <end position="1011"/>
    </location>
</feature>
<keyword evidence="1" id="KW-0677">Repeat</keyword>
<dbReference type="PANTHER" id="PTHR11977">
    <property type="entry name" value="VILLIN"/>
    <property type="match status" value="1"/>
</dbReference>
<dbReference type="SUPFAM" id="SSF55753">
    <property type="entry name" value="Actin depolymerizing proteins"/>
    <property type="match status" value="6"/>
</dbReference>
<evidence type="ECO:0000256" key="2">
    <source>
        <dbReference type="SAM" id="MobiDB-lite"/>
    </source>
</evidence>
<keyword evidence="5" id="KW-1185">Reference proteome</keyword>
<name>A0ABR4N4Z9_9FUNG</name>